<organism evidence="1 2">
    <name type="scientific">Faecalibacterium phage FP_Toutatis</name>
    <dbReference type="NCBI Taxonomy" id="2070187"/>
    <lineage>
        <taxon>Viruses</taxon>
        <taxon>Duplodnaviria</taxon>
        <taxon>Heunggongvirae</taxon>
        <taxon>Uroviricota</taxon>
        <taxon>Caudoviricetes</taxon>
        <taxon>Toutatisvirus</taxon>
        <taxon>Toutatisvirus toutatis</taxon>
    </lineage>
</organism>
<dbReference type="Proteomes" id="UP000240252">
    <property type="component" value="Segment"/>
</dbReference>
<dbReference type="EMBL" id="MG711466">
    <property type="protein sequence ID" value="AUV56758.1"/>
    <property type="molecule type" value="Genomic_DNA"/>
</dbReference>
<keyword evidence="2" id="KW-1185">Reference proteome</keyword>
<protein>
    <submittedName>
        <fullName evidence="1">Uncharacterized protein</fullName>
    </submittedName>
</protein>
<accession>A0A2K9V408</accession>
<name>A0A2K9V408_9CAUD</name>
<sequence length="53" mass="6234">MHYQIVYMKRGFPLTTWASSAERAHQLAEQLRRVGYSVDVWQHAEKGSRKTDL</sequence>
<dbReference type="RefSeq" id="YP_009797482.1">
    <property type="nucleotide sequence ID" value="NC_047915.1"/>
</dbReference>
<dbReference type="GeneID" id="54987897"/>
<reference evidence="1 2" key="1">
    <citation type="submission" date="2017-12" db="EMBL/GenBank/DDBJ databases">
        <title>Phages infecting Faecalibacterium prausnitzii belong to novel viral genera that help decipher intestinal viromes.</title>
        <authorList>
            <person name="Petit M.-A."/>
            <person name="De Paepe M."/>
            <person name="Benevides L."/>
            <person name="Langella P."/>
        </authorList>
    </citation>
    <scope>NUCLEOTIDE SEQUENCE [LARGE SCALE GENOMIC DNA]</scope>
</reference>
<evidence type="ECO:0000313" key="2">
    <source>
        <dbReference type="Proteomes" id="UP000240252"/>
    </source>
</evidence>
<proteinExistence type="predicted"/>
<evidence type="ECO:0000313" key="1">
    <source>
        <dbReference type="EMBL" id="AUV56758.1"/>
    </source>
</evidence>
<dbReference type="KEGG" id="vg:54987897"/>